<dbReference type="GO" id="GO:0016020">
    <property type="term" value="C:membrane"/>
    <property type="evidence" value="ECO:0007669"/>
    <property type="project" value="InterPro"/>
</dbReference>
<feature type="chain" id="PRO_5026084809" description="1-acyl-sn-glycerol-3-phosphate acyltransferase" evidence="6">
    <location>
        <begin position="18"/>
        <end position="314"/>
    </location>
</feature>
<keyword evidence="5" id="KW-1133">Transmembrane helix</keyword>
<evidence type="ECO:0000256" key="1">
    <source>
        <dbReference type="ARBA" id="ARBA00008655"/>
    </source>
</evidence>
<dbReference type="InterPro" id="IPR004552">
    <property type="entry name" value="AGP_acyltrans"/>
</dbReference>
<protein>
    <recommendedName>
        <fullName evidence="4">1-acyl-sn-glycerol-3-phosphate acyltransferase</fullName>
        <ecNumber evidence="4">2.3.1.51</ecNumber>
    </recommendedName>
</protein>
<keyword evidence="4" id="KW-1208">Phospholipid metabolism</keyword>
<dbReference type="PANTHER" id="PTHR10434">
    <property type="entry name" value="1-ACYL-SN-GLYCEROL-3-PHOSPHATE ACYLTRANSFERASE"/>
    <property type="match status" value="1"/>
</dbReference>
<dbReference type="PANTHER" id="PTHR10434:SF11">
    <property type="entry name" value="1-ACYL-SN-GLYCEROL-3-PHOSPHATE ACYLTRANSFERASE"/>
    <property type="match status" value="1"/>
</dbReference>
<evidence type="ECO:0000256" key="5">
    <source>
        <dbReference type="SAM" id="Phobius"/>
    </source>
</evidence>
<dbReference type="InterPro" id="IPR002123">
    <property type="entry name" value="Plipid/glycerol_acylTrfase"/>
</dbReference>
<accession>A0A6G1L5T9</accession>
<evidence type="ECO:0000256" key="3">
    <source>
        <dbReference type="ARBA" id="ARBA00023315"/>
    </source>
</evidence>
<name>A0A6G1L5T9_9PEZI</name>
<dbReference type="SUPFAM" id="SSF69593">
    <property type="entry name" value="Glycerol-3-phosphate (1)-acyltransferase"/>
    <property type="match status" value="1"/>
</dbReference>
<organism evidence="8 9">
    <name type="scientific">Teratosphaeria nubilosa</name>
    <dbReference type="NCBI Taxonomy" id="161662"/>
    <lineage>
        <taxon>Eukaryota</taxon>
        <taxon>Fungi</taxon>
        <taxon>Dikarya</taxon>
        <taxon>Ascomycota</taxon>
        <taxon>Pezizomycotina</taxon>
        <taxon>Dothideomycetes</taxon>
        <taxon>Dothideomycetidae</taxon>
        <taxon>Mycosphaerellales</taxon>
        <taxon>Teratosphaeriaceae</taxon>
        <taxon>Teratosphaeria</taxon>
    </lineage>
</organism>
<feature type="signal peptide" evidence="6">
    <location>
        <begin position="1"/>
        <end position="17"/>
    </location>
</feature>
<evidence type="ECO:0000256" key="6">
    <source>
        <dbReference type="SAM" id="SignalP"/>
    </source>
</evidence>
<dbReference type="GO" id="GO:0005783">
    <property type="term" value="C:endoplasmic reticulum"/>
    <property type="evidence" value="ECO:0007669"/>
    <property type="project" value="TreeGrafter"/>
</dbReference>
<dbReference type="SMART" id="SM00563">
    <property type="entry name" value="PlsC"/>
    <property type="match status" value="1"/>
</dbReference>
<keyword evidence="6" id="KW-0732">Signal</keyword>
<comment type="domain">
    <text evidence="4">The HXXXXD motif is essential for acyltransferase activity and may constitute the binding site for the phosphate moiety of the glycerol-3-phosphate.</text>
</comment>
<keyword evidence="2 4" id="KW-0808">Transferase</keyword>
<keyword evidence="4" id="KW-0443">Lipid metabolism</keyword>
<keyword evidence="4" id="KW-0594">Phospholipid biosynthesis</keyword>
<dbReference type="EC" id="2.3.1.51" evidence="4"/>
<evidence type="ECO:0000256" key="4">
    <source>
        <dbReference type="RuleBase" id="RU361267"/>
    </source>
</evidence>
<keyword evidence="5" id="KW-0472">Membrane</keyword>
<dbReference type="GO" id="GO:0006654">
    <property type="term" value="P:phosphatidic acid biosynthetic process"/>
    <property type="evidence" value="ECO:0007669"/>
    <property type="project" value="TreeGrafter"/>
</dbReference>
<comment type="similarity">
    <text evidence="1 4">Belongs to the 1-acyl-sn-glycerol-3-phosphate acyltransferase family.</text>
</comment>
<dbReference type="CDD" id="cd07989">
    <property type="entry name" value="LPLAT_AGPAT-like"/>
    <property type="match status" value="1"/>
</dbReference>
<gene>
    <name evidence="8" type="ORF">EJ03DRAFT_120615</name>
</gene>
<keyword evidence="3 4" id="KW-0012">Acyltransferase</keyword>
<evidence type="ECO:0000313" key="9">
    <source>
        <dbReference type="Proteomes" id="UP000799436"/>
    </source>
</evidence>
<comment type="catalytic activity">
    <reaction evidence="4">
        <text>a 1-acyl-sn-glycero-3-phosphate + an acyl-CoA = a 1,2-diacyl-sn-glycero-3-phosphate + CoA</text>
        <dbReference type="Rhea" id="RHEA:19709"/>
        <dbReference type="ChEBI" id="CHEBI:57287"/>
        <dbReference type="ChEBI" id="CHEBI:57970"/>
        <dbReference type="ChEBI" id="CHEBI:58342"/>
        <dbReference type="ChEBI" id="CHEBI:58608"/>
        <dbReference type="EC" id="2.3.1.51"/>
    </reaction>
</comment>
<evidence type="ECO:0000256" key="2">
    <source>
        <dbReference type="ARBA" id="ARBA00022679"/>
    </source>
</evidence>
<keyword evidence="5" id="KW-0812">Transmembrane</keyword>
<dbReference type="EMBL" id="ML995845">
    <property type="protein sequence ID" value="KAF2768301.1"/>
    <property type="molecule type" value="Genomic_DNA"/>
</dbReference>
<keyword evidence="4" id="KW-0444">Lipid biosynthesis</keyword>
<dbReference type="AlphaFoldDB" id="A0A6G1L5T9"/>
<dbReference type="NCBIfam" id="TIGR00530">
    <property type="entry name" value="AGP_acyltrn"/>
    <property type="match status" value="1"/>
</dbReference>
<sequence>MNTLLLTLLALAALVFAVVQTLLLLGTALNNHTLTYYGRATASFAALFLCATYGTLASAVLNVAGYGGLGQWTTARSFKYTMLLFTGVWFEIEDPEDCLGRTRPAVFVGNHQTELDVLFLGHMFPKYCSVTAKKSLKFVPFLGWFMALSKTVFIERSSRDQAVAAFAKAAEQMHSAKQSVYIFPEGTRSYSDHPDLLPFKKGAFHLAVQAQVPIVPVVVANYSNILNMKRKIFRAGTIPVKVLEPISTKGKGKEDVDALLEEVREKMLAELRLLTTHAREEGVALKEEDAETNGSVSVKASGVDEKYNAAAKVT</sequence>
<dbReference type="GO" id="GO:0003841">
    <property type="term" value="F:1-acylglycerol-3-phosphate O-acyltransferase activity"/>
    <property type="evidence" value="ECO:0007669"/>
    <property type="project" value="UniProtKB-UniRule"/>
</dbReference>
<dbReference type="OrthoDB" id="202234at2759"/>
<keyword evidence="9" id="KW-1185">Reference proteome</keyword>
<feature type="domain" description="Phospholipid/glycerol acyltransferase" evidence="7">
    <location>
        <begin position="105"/>
        <end position="222"/>
    </location>
</feature>
<evidence type="ECO:0000259" key="7">
    <source>
        <dbReference type="SMART" id="SM00563"/>
    </source>
</evidence>
<reference evidence="8" key="1">
    <citation type="journal article" date="2020" name="Stud. Mycol.">
        <title>101 Dothideomycetes genomes: a test case for predicting lifestyles and emergence of pathogens.</title>
        <authorList>
            <person name="Haridas S."/>
            <person name="Albert R."/>
            <person name="Binder M."/>
            <person name="Bloem J."/>
            <person name="Labutti K."/>
            <person name="Salamov A."/>
            <person name="Andreopoulos B."/>
            <person name="Baker S."/>
            <person name="Barry K."/>
            <person name="Bills G."/>
            <person name="Bluhm B."/>
            <person name="Cannon C."/>
            <person name="Castanera R."/>
            <person name="Culley D."/>
            <person name="Daum C."/>
            <person name="Ezra D."/>
            <person name="Gonzalez J."/>
            <person name="Henrissat B."/>
            <person name="Kuo A."/>
            <person name="Liang C."/>
            <person name="Lipzen A."/>
            <person name="Lutzoni F."/>
            <person name="Magnuson J."/>
            <person name="Mondo S."/>
            <person name="Nolan M."/>
            <person name="Ohm R."/>
            <person name="Pangilinan J."/>
            <person name="Park H.-J."/>
            <person name="Ramirez L."/>
            <person name="Alfaro M."/>
            <person name="Sun H."/>
            <person name="Tritt A."/>
            <person name="Yoshinaga Y."/>
            <person name="Zwiers L.-H."/>
            <person name="Turgeon B."/>
            <person name="Goodwin S."/>
            <person name="Spatafora J."/>
            <person name="Crous P."/>
            <person name="Grigoriev I."/>
        </authorList>
    </citation>
    <scope>NUCLEOTIDE SEQUENCE</scope>
    <source>
        <strain evidence="8">CBS 116005</strain>
    </source>
</reference>
<dbReference type="Pfam" id="PF01553">
    <property type="entry name" value="Acyltransferase"/>
    <property type="match status" value="1"/>
</dbReference>
<evidence type="ECO:0000313" key="8">
    <source>
        <dbReference type="EMBL" id="KAF2768301.1"/>
    </source>
</evidence>
<feature type="transmembrane region" description="Helical" evidence="5">
    <location>
        <begin position="41"/>
        <end position="69"/>
    </location>
</feature>
<proteinExistence type="inferred from homology"/>
<dbReference type="Proteomes" id="UP000799436">
    <property type="component" value="Unassembled WGS sequence"/>
</dbReference>